<comment type="caution">
    <text evidence="2">The sequence shown here is derived from an EMBL/GenBank/DDBJ whole genome shotgun (WGS) entry which is preliminary data.</text>
</comment>
<dbReference type="EMBL" id="BMXT01000001">
    <property type="protein sequence ID" value="GGY24105.1"/>
    <property type="molecule type" value="Genomic_DNA"/>
</dbReference>
<gene>
    <name evidence="2" type="ORF">GCM10008098_17130</name>
</gene>
<keyword evidence="3" id="KW-1185">Reference proteome</keyword>
<evidence type="ECO:0000256" key="1">
    <source>
        <dbReference type="SAM" id="Phobius"/>
    </source>
</evidence>
<feature type="transmembrane region" description="Helical" evidence="1">
    <location>
        <begin position="39"/>
        <end position="65"/>
    </location>
</feature>
<organism evidence="2 3">
    <name type="scientific">Rhodanobacter panaciterrae</name>
    <dbReference type="NCBI Taxonomy" id="490572"/>
    <lineage>
        <taxon>Bacteria</taxon>
        <taxon>Pseudomonadati</taxon>
        <taxon>Pseudomonadota</taxon>
        <taxon>Gammaproteobacteria</taxon>
        <taxon>Lysobacterales</taxon>
        <taxon>Rhodanobacteraceae</taxon>
        <taxon>Rhodanobacter</taxon>
    </lineage>
</organism>
<dbReference type="Proteomes" id="UP000621898">
    <property type="component" value="Unassembled WGS sequence"/>
</dbReference>
<accession>A0ABQ2ZVC3</accession>
<evidence type="ECO:0008006" key="4">
    <source>
        <dbReference type="Google" id="ProtNLM"/>
    </source>
</evidence>
<keyword evidence="1" id="KW-1133">Transmembrane helix</keyword>
<reference evidence="3" key="1">
    <citation type="journal article" date="2019" name="Int. J. Syst. Evol. Microbiol.">
        <title>The Global Catalogue of Microorganisms (GCM) 10K type strain sequencing project: providing services to taxonomists for standard genome sequencing and annotation.</title>
        <authorList>
            <consortium name="The Broad Institute Genomics Platform"/>
            <consortium name="The Broad Institute Genome Sequencing Center for Infectious Disease"/>
            <person name="Wu L."/>
            <person name="Ma J."/>
        </authorList>
    </citation>
    <scope>NUCLEOTIDE SEQUENCE [LARGE SCALE GENOMIC DNA]</scope>
    <source>
        <strain evidence="3">KCTC 22232</strain>
    </source>
</reference>
<proteinExistence type="predicted"/>
<name>A0ABQ2ZVC3_9GAMM</name>
<feature type="transmembrane region" description="Helical" evidence="1">
    <location>
        <begin position="71"/>
        <end position="91"/>
    </location>
</feature>
<feature type="transmembrane region" description="Helical" evidence="1">
    <location>
        <begin position="168"/>
        <end position="187"/>
    </location>
</feature>
<evidence type="ECO:0000313" key="2">
    <source>
        <dbReference type="EMBL" id="GGY24105.1"/>
    </source>
</evidence>
<sequence length="221" mass="25182">MELDEMKLAWQALDQRLEQQHALNVQILMDSRLDRLRRGLWPLVWGQGAQIALGIGVMLWGVAFWSTHTHIWQAMACGIAVQAFGILTMVFSARVLSLVQGIDYAAPVLEIQRRLATLRAWRIRVEAPVFAVLGSLIWIPVMLMLIQYDWDRMGDADWWGRFPGLVPWMALCGGVSLVVVGLAYGLIRWTGHRRWLENNFAGRSVQKAESVLAELKRFESE</sequence>
<evidence type="ECO:0000313" key="3">
    <source>
        <dbReference type="Proteomes" id="UP000621898"/>
    </source>
</evidence>
<keyword evidence="1" id="KW-0812">Transmembrane</keyword>
<keyword evidence="1" id="KW-0472">Membrane</keyword>
<protein>
    <recommendedName>
        <fullName evidence="4">Serine/threonine protein kinase</fullName>
    </recommendedName>
</protein>
<dbReference type="RefSeq" id="WP_189440690.1">
    <property type="nucleotide sequence ID" value="NZ_BMXT01000001.1"/>
</dbReference>
<feature type="transmembrane region" description="Helical" evidence="1">
    <location>
        <begin position="129"/>
        <end position="148"/>
    </location>
</feature>